<dbReference type="EMBL" id="MHTW01000021">
    <property type="protein sequence ID" value="OHA66908.1"/>
    <property type="molecule type" value="Genomic_DNA"/>
</dbReference>
<evidence type="ECO:0000256" key="1">
    <source>
        <dbReference type="SAM" id="Phobius"/>
    </source>
</evidence>
<organism evidence="2 3">
    <name type="scientific">Candidatus Wildermuthbacteria bacterium RIFCSPHIGHO2_02_FULL_47_12</name>
    <dbReference type="NCBI Taxonomy" id="1802451"/>
    <lineage>
        <taxon>Bacteria</taxon>
        <taxon>Candidatus Wildermuthiibacteriota</taxon>
    </lineage>
</organism>
<sequence>MTPKQKIFIASGAFAIFLLLFFAFLFFPLMRGIRFDSAKVLAARAQLAEVSLYEEQIRRFEEISQSKQGDLGKIHNLFLDTDTPIAFLEFLEDLARNAQVSLKITPVASQKKEGDAWDSIDFELAGRGFYPRVLSFVKQVENGPYLFEFKNVVLQRIATGEIDFSLLLKVYTR</sequence>
<dbReference type="STRING" id="1802451.A3C82_01595"/>
<keyword evidence="1" id="KW-0472">Membrane</keyword>
<name>A0A1G2R2U7_9BACT</name>
<gene>
    <name evidence="2" type="ORF">A3C82_01595</name>
</gene>
<proteinExistence type="predicted"/>
<dbReference type="AlphaFoldDB" id="A0A1G2R2U7"/>
<dbReference type="InterPro" id="IPR014717">
    <property type="entry name" value="Transl_elong_EF1B/ribsomal_bS6"/>
</dbReference>
<comment type="caution">
    <text evidence="2">The sequence shown here is derived from an EMBL/GenBank/DDBJ whole genome shotgun (WGS) entry which is preliminary data.</text>
</comment>
<accession>A0A1G2R2U7</accession>
<reference evidence="2 3" key="1">
    <citation type="journal article" date="2016" name="Nat. Commun.">
        <title>Thousands of microbial genomes shed light on interconnected biogeochemical processes in an aquifer system.</title>
        <authorList>
            <person name="Anantharaman K."/>
            <person name="Brown C.T."/>
            <person name="Hug L.A."/>
            <person name="Sharon I."/>
            <person name="Castelle C.J."/>
            <person name="Probst A.J."/>
            <person name="Thomas B.C."/>
            <person name="Singh A."/>
            <person name="Wilkins M.J."/>
            <person name="Karaoz U."/>
            <person name="Brodie E.L."/>
            <person name="Williams K.H."/>
            <person name="Hubbard S.S."/>
            <person name="Banfield J.F."/>
        </authorList>
    </citation>
    <scope>NUCLEOTIDE SEQUENCE [LARGE SCALE GENOMIC DNA]</scope>
</reference>
<dbReference type="Gene3D" id="3.30.70.60">
    <property type="match status" value="1"/>
</dbReference>
<feature type="transmembrane region" description="Helical" evidence="1">
    <location>
        <begin position="7"/>
        <end position="30"/>
    </location>
</feature>
<evidence type="ECO:0000313" key="2">
    <source>
        <dbReference type="EMBL" id="OHA66908.1"/>
    </source>
</evidence>
<keyword evidence="1" id="KW-0812">Transmembrane</keyword>
<dbReference type="Proteomes" id="UP000176901">
    <property type="component" value="Unassembled WGS sequence"/>
</dbReference>
<evidence type="ECO:0008006" key="4">
    <source>
        <dbReference type="Google" id="ProtNLM"/>
    </source>
</evidence>
<evidence type="ECO:0000313" key="3">
    <source>
        <dbReference type="Proteomes" id="UP000176901"/>
    </source>
</evidence>
<keyword evidence="1" id="KW-1133">Transmembrane helix</keyword>
<protein>
    <recommendedName>
        <fullName evidence="4">Type 4a pilus biogenesis protein PilO</fullName>
    </recommendedName>
</protein>